<dbReference type="CDD" id="cd04645">
    <property type="entry name" value="LbH_gamma_CA_like"/>
    <property type="match status" value="1"/>
</dbReference>
<evidence type="ECO:0000313" key="2">
    <source>
        <dbReference type="Proteomes" id="UP000286931"/>
    </source>
</evidence>
<sequence>MTVYALGDQVPKVHPDAYVHPDAVVIGSVEIGADSTVWPGAVLRADHGRIVIGERTSVQDGCVLHTTAPWPTVVGDECVIGHIVHLEGCVIEDRCLVGNGAVVMHQAVVRTGALVGAGAVVGNRIEVPSYAMALGVPARIRENAVAPGAFAEAVRSYVENGRRFRRDLRRLD</sequence>
<dbReference type="Pfam" id="PF00132">
    <property type="entry name" value="Hexapep"/>
    <property type="match status" value="2"/>
</dbReference>
<dbReference type="EMBL" id="BIFH01000036">
    <property type="protein sequence ID" value="GCD99997.1"/>
    <property type="molecule type" value="Genomic_DNA"/>
</dbReference>
<gene>
    <name evidence="1" type="ORF">EHYA_07722</name>
</gene>
<dbReference type="RefSeq" id="WP_170222329.1">
    <property type="nucleotide sequence ID" value="NZ_BIFH01000036.1"/>
</dbReference>
<organism evidence="1 2">
    <name type="scientific">Embleya hyalina</name>
    <dbReference type="NCBI Taxonomy" id="516124"/>
    <lineage>
        <taxon>Bacteria</taxon>
        <taxon>Bacillati</taxon>
        <taxon>Actinomycetota</taxon>
        <taxon>Actinomycetes</taxon>
        <taxon>Kitasatosporales</taxon>
        <taxon>Streptomycetaceae</taxon>
        <taxon>Embleya</taxon>
    </lineage>
</organism>
<dbReference type="InterPro" id="IPR011004">
    <property type="entry name" value="Trimer_LpxA-like_sf"/>
</dbReference>
<dbReference type="AlphaFoldDB" id="A0A401YZL2"/>
<protein>
    <submittedName>
        <fullName evidence="1">Gamma carbonic anhydrase family protein</fullName>
    </submittedName>
</protein>
<dbReference type="Proteomes" id="UP000286931">
    <property type="component" value="Unassembled WGS sequence"/>
</dbReference>
<dbReference type="InterPro" id="IPR047324">
    <property type="entry name" value="LbH_gamma_CA-like"/>
</dbReference>
<dbReference type="PANTHER" id="PTHR13061">
    <property type="entry name" value="DYNACTIN SUBUNIT P25"/>
    <property type="match status" value="1"/>
</dbReference>
<dbReference type="InterPro" id="IPR050484">
    <property type="entry name" value="Transf_Hexapept/Carb_Anhydrase"/>
</dbReference>
<dbReference type="PANTHER" id="PTHR13061:SF29">
    <property type="entry name" value="GAMMA CARBONIC ANHYDRASE-LIKE 1, MITOCHONDRIAL-RELATED"/>
    <property type="match status" value="1"/>
</dbReference>
<name>A0A401YZL2_9ACTN</name>
<evidence type="ECO:0000313" key="1">
    <source>
        <dbReference type="EMBL" id="GCD99997.1"/>
    </source>
</evidence>
<proteinExistence type="predicted"/>
<dbReference type="Gene3D" id="2.160.10.10">
    <property type="entry name" value="Hexapeptide repeat proteins"/>
    <property type="match status" value="1"/>
</dbReference>
<reference evidence="1 2" key="1">
    <citation type="submission" date="2018-12" db="EMBL/GenBank/DDBJ databases">
        <title>Draft genome sequence of Embleya hyalina NBRC 13850T.</title>
        <authorList>
            <person name="Komaki H."/>
            <person name="Hosoyama A."/>
            <person name="Kimura A."/>
            <person name="Ichikawa N."/>
            <person name="Tamura T."/>
        </authorList>
    </citation>
    <scope>NUCLEOTIDE SEQUENCE [LARGE SCALE GENOMIC DNA]</scope>
    <source>
        <strain evidence="1 2">NBRC 13850</strain>
    </source>
</reference>
<dbReference type="SUPFAM" id="SSF51161">
    <property type="entry name" value="Trimeric LpxA-like enzymes"/>
    <property type="match status" value="1"/>
</dbReference>
<dbReference type="InterPro" id="IPR001451">
    <property type="entry name" value="Hexapep"/>
</dbReference>
<comment type="caution">
    <text evidence="1">The sequence shown here is derived from an EMBL/GenBank/DDBJ whole genome shotgun (WGS) entry which is preliminary data.</text>
</comment>
<accession>A0A401YZL2</accession>
<keyword evidence="2" id="KW-1185">Reference proteome</keyword>